<dbReference type="AlphaFoldDB" id="A0A2M7T8G1"/>
<comment type="caution">
    <text evidence="1">The sequence shown here is derived from an EMBL/GenBank/DDBJ whole genome shotgun (WGS) entry which is preliminary data.</text>
</comment>
<evidence type="ECO:0000313" key="1">
    <source>
        <dbReference type="EMBL" id="PIZ39459.1"/>
    </source>
</evidence>
<dbReference type="EMBL" id="PFNG01000120">
    <property type="protein sequence ID" value="PIZ39459.1"/>
    <property type="molecule type" value="Genomic_DNA"/>
</dbReference>
<protein>
    <submittedName>
        <fullName evidence="1">DUF1573 domain-containing protein</fullName>
    </submittedName>
</protein>
<organism evidence="1 2">
    <name type="scientific">Candidatus Aquicultor secundus</name>
    <dbReference type="NCBI Taxonomy" id="1973895"/>
    <lineage>
        <taxon>Bacteria</taxon>
        <taxon>Bacillati</taxon>
        <taxon>Actinomycetota</taxon>
        <taxon>Candidatus Aquicultoria</taxon>
        <taxon>Candidatus Aquicultorales</taxon>
        <taxon>Candidatus Aquicultoraceae</taxon>
        <taxon>Candidatus Aquicultor</taxon>
    </lineage>
</organism>
<name>A0A2M7T8G1_9ACTN</name>
<gene>
    <name evidence="1" type="ORF">COY37_05020</name>
</gene>
<proteinExistence type="predicted"/>
<dbReference type="Proteomes" id="UP000230956">
    <property type="component" value="Unassembled WGS sequence"/>
</dbReference>
<evidence type="ECO:0000313" key="2">
    <source>
        <dbReference type="Proteomes" id="UP000230956"/>
    </source>
</evidence>
<dbReference type="RefSeq" id="WP_286976519.1">
    <property type="nucleotide sequence ID" value="NZ_MNXI01000107.1"/>
</dbReference>
<accession>A0A2M7T8G1</accession>
<sequence>MGDKNCQQFQNSVSEYLVRHRSVLDVMSKLQEASAHVNRAIVKSVTTCGCLKIDASKQSIPHNATLPELADFMQTHLQGSLCPNCAEVLENELGNALFYLAGICALLGLDMDRIMCKENNRLEMLGMYNLM</sequence>
<reference evidence="2" key="1">
    <citation type="submission" date="2017-09" db="EMBL/GenBank/DDBJ databases">
        <title>Depth-based differentiation of microbial function through sediment-hosted aquifers and enrichment of novel symbionts in the deep terrestrial subsurface.</title>
        <authorList>
            <person name="Probst A.J."/>
            <person name="Ladd B."/>
            <person name="Jarett J.K."/>
            <person name="Geller-Mcgrath D.E."/>
            <person name="Sieber C.M.K."/>
            <person name="Emerson J.B."/>
            <person name="Anantharaman K."/>
            <person name="Thomas B.C."/>
            <person name="Malmstrom R."/>
            <person name="Stieglmeier M."/>
            <person name="Klingl A."/>
            <person name="Woyke T."/>
            <person name="Ryan C.M."/>
            <person name="Banfield J.F."/>
        </authorList>
    </citation>
    <scope>NUCLEOTIDE SEQUENCE [LARGE SCALE GENOMIC DNA]</scope>
</reference>